<reference evidence="1 2" key="1">
    <citation type="journal article" date="2016" name="Nat. Commun.">
        <title>Thousands of microbial genomes shed light on interconnected biogeochemical processes in an aquifer system.</title>
        <authorList>
            <person name="Anantharaman K."/>
            <person name="Brown C.T."/>
            <person name="Hug L.A."/>
            <person name="Sharon I."/>
            <person name="Castelle C.J."/>
            <person name="Probst A.J."/>
            <person name="Thomas B.C."/>
            <person name="Singh A."/>
            <person name="Wilkins M.J."/>
            <person name="Karaoz U."/>
            <person name="Brodie E.L."/>
            <person name="Williams K.H."/>
            <person name="Hubbard S.S."/>
            <person name="Banfield J.F."/>
        </authorList>
    </citation>
    <scope>NUCLEOTIDE SEQUENCE [LARGE SCALE GENOMIC DNA]</scope>
</reference>
<dbReference type="PANTHER" id="PTHR32432">
    <property type="entry name" value="CELL DIVISION PROTEIN FTSA-RELATED"/>
    <property type="match status" value="1"/>
</dbReference>
<organism evidence="1 2">
    <name type="scientific">Candidatus Terrybacteria bacterium RIFCSPHIGHO2_02_41_19</name>
    <dbReference type="NCBI Taxonomy" id="1802364"/>
    <lineage>
        <taxon>Bacteria</taxon>
        <taxon>Candidatus Terryibacteriota</taxon>
    </lineage>
</organism>
<dbReference type="CDD" id="cd24049">
    <property type="entry name" value="ASKHA_NBD_PilM"/>
    <property type="match status" value="1"/>
</dbReference>
<dbReference type="InterPro" id="IPR043129">
    <property type="entry name" value="ATPase_NBD"/>
</dbReference>
<dbReference type="SUPFAM" id="SSF53067">
    <property type="entry name" value="Actin-like ATPase domain"/>
    <property type="match status" value="2"/>
</dbReference>
<dbReference type="Proteomes" id="UP000178646">
    <property type="component" value="Unassembled WGS sequence"/>
</dbReference>
<dbReference type="InterPro" id="IPR005883">
    <property type="entry name" value="PilM"/>
</dbReference>
<gene>
    <name evidence="1" type="ORF">A2W59_01025</name>
</gene>
<dbReference type="AlphaFoldDB" id="A0A1G2PQE2"/>
<dbReference type="NCBIfam" id="TIGR01175">
    <property type="entry name" value="pilM"/>
    <property type="match status" value="1"/>
</dbReference>
<protein>
    <recommendedName>
        <fullName evidence="3">SHS2 domain-containing protein</fullName>
    </recommendedName>
</protein>
<dbReference type="Gene3D" id="3.30.1490.300">
    <property type="match status" value="1"/>
</dbReference>
<evidence type="ECO:0008006" key="3">
    <source>
        <dbReference type="Google" id="ProtNLM"/>
    </source>
</evidence>
<name>A0A1G2PQE2_9BACT</name>
<proteinExistence type="predicted"/>
<dbReference type="Pfam" id="PF11104">
    <property type="entry name" value="PilM_2"/>
    <property type="match status" value="1"/>
</dbReference>
<dbReference type="EMBL" id="MHSU01000027">
    <property type="protein sequence ID" value="OHA49812.1"/>
    <property type="molecule type" value="Genomic_DNA"/>
</dbReference>
<dbReference type="PANTHER" id="PTHR32432:SF3">
    <property type="entry name" value="ETHANOLAMINE UTILIZATION PROTEIN EUTJ"/>
    <property type="match status" value="1"/>
</dbReference>
<dbReference type="PIRSF" id="PIRSF019169">
    <property type="entry name" value="PilM"/>
    <property type="match status" value="1"/>
</dbReference>
<dbReference type="InterPro" id="IPR050696">
    <property type="entry name" value="FtsA/MreB"/>
</dbReference>
<dbReference type="Gene3D" id="3.30.420.40">
    <property type="match status" value="2"/>
</dbReference>
<evidence type="ECO:0000313" key="2">
    <source>
        <dbReference type="Proteomes" id="UP000178646"/>
    </source>
</evidence>
<sequence length="365" mass="39733">MEFSLGGLLKNFKSALNPKKSVLGLDIGSSFIKLVQLRKEQERAILETYGEIALGPYGKMKIGQNVKLPPDMIAQAVKDLMKESNSKIGITRVSIPLKSSFVKIMTLPFSREKNVSADVVIMEARRHIPIPVSEVVLDWWIIPENENDLEKSGEKETEVLLVAIHNDVIREYKEIISKADLTATSFEIESFSLVRSGISRGSSTIAVMDIGSAAVKMAIVDYGVMKSSVLINKGSQDLTLALSQSLGVDFAKAEEMKRGIGLSDLPEHQDIVAVMEPILDYIFHEAAVFLKDFQNKYGRSASKVIFSGGGSLLKGLAVYGVKKLTIEVEYANPFGKTEHPAFLSGVLKGVGPDFSVAAGLALGEL</sequence>
<accession>A0A1G2PQE2</accession>
<evidence type="ECO:0000313" key="1">
    <source>
        <dbReference type="EMBL" id="OHA49812.1"/>
    </source>
</evidence>
<comment type="caution">
    <text evidence="1">The sequence shown here is derived from an EMBL/GenBank/DDBJ whole genome shotgun (WGS) entry which is preliminary data.</text>
</comment>